<evidence type="ECO:0000313" key="3">
    <source>
        <dbReference type="Proteomes" id="UP001516400"/>
    </source>
</evidence>
<evidence type="ECO:0000313" key="2">
    <source>
        <dbReference type="EMBL" id="KAL3275047.1"/>
    </source>
</evidence>
<keyword evidence="3" id="KW-1185">Reference proteome</keyword>
<comment type="caution">
    <text evidence="2">The sequence shown here is derived from an EMBL/GenBank/DDBJ whole genome shotgun (WGS) entry which is preliminary data.</text>
</comment>
<protein>
    <submittedName>
        <fullName evidence="2">Uncharacterized protein</fullName>
    </submittedName>
</protein>
<gene>
    <name evidence="2" type="ORF">HHI36_019819</name>
</gene>
<accession>A0ABD2N8W6</accession>
<dbReference type="AlphaFoldDB" id="A0ABD2N8W6"/>
<reference evidence="2 3" key="1">
    <citation type="journal article" date="2021" name="BMC Biol.">
        <title>Horizontally acquired antibacterial genes associated with adaptive radiation of ladybird beetles.</title>
        <authorList>
            <person name="Li H.S."/>
            <person name="Tang X.F."/>
            <person name="Huang Y.H."/>
            <person name="Xu Z.Y."/>
            <person name="Chen M.L."/>
            <person name="Du X.Y."/>
            <person name="Qiu B.Y."/>
            <person name="Chen P.T."/>
            <person name="Zhang W."/>
            <person name="Slipinski A."/>
            <person name="Escalona H.E."/>
            <person name="Waterhouse R.M."/>
            <person name="Zwick A."/>
            <person name="Pang H."/>
        </authorList>
    </citation>
    <scope>NUCLEOTIDE SEQUENCE [LARGE SCALE GENOMIC DNA]</scope>
    <source>
        <strain evidence="2">SYSU2018</strain>
    </source>
</reference>
<organism evidence="2 3">
    <name type="scientific">Cryptolaemus montrouzieri</name>
    <dbReference type="NCBI Taxonomy" id="559131"/>
    <lineage>
        <taxon>Eukaryota</taxon>
        <taxon>Metazoa</taxon>
        <taxon>Ecdysozoa</taxon>
        <taxon>Arthropoda</taxon>
        <taxon>Hexapoda</taxon>
        <taxon>Insecta</taxon>
        <taxon>Pterygota</taxon>
        <taxon>Neoptera</taxon>
        <taxon>Endopterygota</taxon>
        <taxon>Coleoptera</taxon>
        <taxon>Polyphaga</taxon>
        <taxon>Cucujiformia</taxon>
        <taxon>Coccinelloidea</taxon>
        <taxon>Coccinellidae</taxon>
        <taxon>Scymninae</taxon>
        <taxon>Scymnini</taxon>
        <taxon>Cryptolaemus</taxon>
    </lineage>
</organism>
<sequence>MAAGECSPDRELLAVELDKLVKKSLIDIISTKTVPKEVTNDVLKTYLKISFSSSNNENVCADASSEPIEAYDMQILCLNESENPIKNSNEGSIRDGSTTKREENASNQSQINTEAKRQVLRDSSQLDKVNKNKQTVDSSKEDIMNINCAGISIPAKVPKSNNYTRNYDAKPNIKYAEVAAKTKKRNPIFMIGNKTNTEDKLKPVPKMRYIHVYTLQPETKNEDVSNYARAESFYESKVLDVGFSDHIGQMVRVRVASGRERSIMSDKRRPLTQVGFNKMHYILESLAWNFVSDQRKSVDEVFDYFQQVFLNTYLDSFPRLGVLADGATIESTGMRVSLKKWDLIFSFQILFIRGREATG</sequence>
<feature type="compositionally biased region" description="Basic and acidic residues" evidence="1">
    <location>
        <begin position="114"/>
        <end position="130"/>
    </location>
</feature>
<dbReference type="EMBL" id="JABFTP020000083">
    <property type="protein sequence ID" value="KAL3275047.1"/>
    <property type="molecule type" value="Genomic_DNA"/>
</dbReference>
<feature type="region of interest" description="Disordered" evidence="1">
    <location>
        <begin position="83"/>
        <end position="136"/>
    </location>
</feature>
<name>A0ABD2N8W6_9CUCU</name>
<proteinExistence type="predicted"/>
<dbReference type="Proteomes" id="UP001516400">
    <property type="component" value="Unassembled WGS sequence"/>
</dbReference>
<evidence type="ECO:0000256" key="1">
    <source>
        <dbReference type="SAM" id="MobiDB-lite"/>
    </source>
</evidence>